<organism evidence="2 3">
    <name type="scientific">Ferruginibacter yonginensis</name>
    <dbReference type="NCBI Taxonomy" id="1310416"/>
    <lineage>
        <taxon>Bacteria</taxon>
        <taxon>Pseudomonadati</taxon>
        <taxon>Bacteroidota</taxon>
        <taxon>Chitinophagia</taxon>
        <taxon>Chitinophagales</taxon>
        <taxon>Chitinophagaceae</taxon>
        <taxon>Ferruginibacter</taxon>
    </lineage>
</organism>
<protein>
    <submittedName>
        <fullName evidence="2">DUF5683 domain-containing protein</fullName>
    </submittedName>
</protein>
<evidence type="ECO:0000313" key="3">
    <source>
        <dbReference type="Proteomes" id="UP001595907"/>
    </source>
</evidence>
<feature type="domain" description="DUF5683" evidence="1">
    <location>
        <begin position="42"/>
        <end position="180"/>
    </location>
</feature>
<dbReference type="Pfam" id="PF18935">
    <property type="entry name" value="DUF5683"/>
    <property type="match status" value="1"/>
</dbReference>
<proteinExistence type="predicted"/>
<accession>A0ABV8QU63</accession>
<dbReference type="Proteomes" id="UP001595907">
    <property type="component" value="Unassembled WGS sequence"/>
</dbReference>
<evidence type="ECO:0000313" key="2">
    <source>
        <dbReference type="EMBL" id="MFC4263731.1"/>
    </source>
</evidence>
<dbReference type="RefSeq" id="WP_379710697.1">
    <property type="nucleotide sequence ID" value="NZ_JBHSCZ010000004.1"/>
</dbReference>
<evidence type="ECO:0000259" key="1">
    <source>
        <dbReference type="Pfam" id="PF18935"/>
    </source>
</evidence>
<sequence>MVLLFIVFGQGLNAQTINAVADDSLAFKTYKLVTKKDSTQKKYNPAIAIRRSAILPGWGQFTNKKYWKIPLVYGALGTTGYLFTRNLKQYREAKQAFILATDGDPTNDNQIKEPYYTVLNQPDRIRVFRNQVRQNVDYSVLFFIIFWGLNVADAAVDANLKTFDVSDDISLQIKPGYSPLAQTNGLSLVMHIGKRK</sequence>
<gene>
    <name evidence="2" type="ORF">ACFOWM_12620</name>
</gene>
<dbReference type="InterPro" id="IPR043738">
    <property type="entry name" value="DUF5683"/>
</dbReference>
<reference evidence="3" key="1">
    <citation type="journal article" date="2019" name="Int. J. Syst. Evol. Microbiol.">
        <title>The Global Catalogue of Microorganisms (GCM) 10K type strain sequencing project: providing services to taxonomists for standard genome sequencing and annotation.</title>
        <authorList>
            <consortium name="The Broad Institute Genomics Platform"/>
            <consortium name="The Broad Institute Genome Sequencing Center for Infectious Disease"/>
            <person name="Wu L."/>
            <person name="Ma J."/>
        </authorList>
    </citation>
    <scope>NUCLEOTIDE SEQUENCE [LARGE SCALE GENOMIC DNA]</scope>
    <source>
        <strain evidence="3">CECT 8289</strain>
    </source>
</reference>
<name>A0ABV8QU63_9BACT</name>
<comment type="caution">
    <text evidence="2">The sequence shown here is derived from an EMBL/GenBank/DDBJ whole genome shotgun (WGS) entry which is preliminary data.</text>
</comment>
<dbReference type="EMBL" id="JBHSCZ010000004">
    <property type="protein sequence ID" value="MFC4263731.1"/>
    <property type="molecule type" value="Genomic_DNA"/>
</dbReference>
<keyword evidence="3" id="KW-1185">Reference proteome</keyword>